<keyword evidence="2" id="KW-0378">Hydrolase</keyword>
<evidence type="ECO:0000313" key="3">
    <source>
        <dbReference type="Proteomes" id="UP001499843"/>
    </source>
</evidence>
<feature type="domain" description="AB hydrolase-1" evidence="1">
    <location>
        <begin position="45"/>
        <end position="302"/>
    </location>
</feature>
<accession>A0ABN3CST5</accession>
<dbReference type="PANTHER" id="PTHR46438">
    <property type="entry name" value="ALPHA/BETA-HYDROLASES SUPERFAMILY PROTEIN"/>
    <property type="match status" value="1"/>
</dbReference>
<dbReference type="GO" id="GO:0016787">
    <property type="term" value="F:hydrolase activity"/>
    <property type="evidence" value="ECO:0007669"/>
    <property type="project" value="UniProtKB-KW"/>
</dbReference>
<organism evidence="2 3">
    <name type="scientific">Nonomuraea monospora</name>
    <dbReference type="NCBI Taxonomy" id="568818"/>
    <lineage>
        <taxon>Bacteria</taxon>
        <taxon>Bacillati</taxon>
        <taxon>Actinomycetota</taxon>
        <taxon>Actinomycetes</taxon>
        <taxon>Streptosporangiales</taxon>
        <taxon>Streptosporangiaceae</taxon>
        <taxon>Nonomuraea</taxon>
    </lineage>
</organism>
<proteinExistence type="predicted"/>
<dbReference type="SUPFAM" id="SSF53474">
    <property type="entry name" value="alpha/beta-Hydrolases"/>
    <property type="match status" value="1"/>
</dbReference>
<sequence>MTRHRYGPDHPDSTYVPHDFPEQSFDTGEIHLNYAVAGTGDKPALLLVPGQSESWWGYEQAMHLLQDHFQCHAVDLRGQGRSSRTAGRYTLDNFGNDLVRLITGVIARPVIVSGLSSGAVLAAWLSAYAPPGIIRGAHYEDPPLFHSEVDTSCGQSLRQGVGPMFALWGKYLGDQWSIGDWDGMRAAAPTELPAWMIGLIPDTDEPPQNLKEYDPEWARAFWTGTVAASCDHARMLTAVKTPVLFTHHFRMVDEKTGQLMGALSDLQAARVQQLVAATGSRIDYLSFPQMGHSMHGQDPQLFTKTLTEWAATLPA</sequence>
<reference evidence="2 3" key="1">
    <citation type="journal article" date="2019" name="Int. J. Syst. Evol. Microbiol.">
        <title>The Global Catalogue of Microorganisms (GCM) 10K type strain sequencing project: providing services to taxonomists for standard genome sequencing and annotation.</title>
        <authorList>
            <consortium name="The Broad Institute Genomics Platform"/>
            <consortium name="The Broad Institute Genome Sequencing Center for Infectious Disease"/>
            <person name="Wu L."/>
            <person name="Ma J."/>
        </authorList>
    </citation>
    <scope>NUCLEOTIDE SEQUENCE [LARGE SCALE GENOMIC DNA]</scope>
    <source>
        <strain evidence="2 3">JCM 16114</strain>
    </source>
</reference>
<evidence type="ECO:0000259" key="1">
    <source>
        <dbReference type="Pfam" id="PF12697"/>
    </source>
</evidence>
<keyword evidence="3" id="KW-1185">Reference proteome</keyword>
<name>A0ABN3CST5_9ACTN</name>
<dbReference type="InterPro" id="IPR029058">
    <property type="entry name" value="AB_hydrolase_fold"/>
</dbReference>
<dbReference type="Gene3D" id="3.40.50.1820">
    <property type="entry name" value="alpha/beta hydrolase"/>
    <property type="match status" value="1"/>
</dbReference>
<gene>
    <name evidence="2" type="ORF">GCM10009850_079670</name>
</gene>
<dbReference type="RefSeq" id="WP_344487083.1">
    <property type="nucleotide sequence ID" value="NZ_BAAAQX010000027.1"/>
</dbReference>
<dbReference type="PANTHER" id="PTHR46438:SF2">
    <property type="entry name" value="ALPHA_BETA-HYDROLASES SUPERFAMILY PROTEIN"/>
    <property type="match status" value="1"/>
</dbReference>
<dbReference type="Proteomes" id="UP001499843">
    <property type="component" value="Unassembled WGS sequence"/>
</dbReference>
<evidence type="ECO:0000313" key="2">
    <source>
        <dbReference type="EMBL" id="GAA2212505.1"/>
    </source>
</evidence>
<comment type="caution">
    <text evidence="2">The sequence shown here is derived from an EMBL/GenBank/DDBJ whole genome shotgun (WGS) entry which is preliminary data.</text>
</comment>
<dbReference type="InterPro" id="IPR000073">
    <property type="entry name" value="AB_hydrolase_1"/>
</dbReference>
<dbReference type="EMBL" id="BAAAQX010000027">
    <property type="protein sequence ID" value="GAA2212505.1"/>
    <property type="molecule type" value="Genomic_DNA"/>
</dbReference>
<protein>
    <submittedName>
        <fullName evidence="2">Alpha/beta hydrolase</fullName>
    </submittedName>
</protein>
<dbReference type="Pfam" id="PF12697">
    <property type="entry name" value="Abhydrolase_6"/>
    <property type="match status" value="1"/>
</dbReference>